<reference evidence="8 9" key="1">
    <citation type="submission" date="2020-08" db="EMBL/GenBank/DDBJ databases">
        <title>Genomic Encyclopedia of Type Strains, Phase IV (KMG-IV): sequencing the most valuable type-strain genomes for metagenomic binning, comparative biology and taxonomic classification.</title>
        <authorList>
            <person name="Goeker M."/>
        </authorList>
    </citation>
    <scope>NUCLEOTIDE SEQUENCE [LARGE SCALE GENOMIC DNA]</scope>
    <source>
        <strain evidence="8 9">DSM 107085</strain>
    </source>
</reference>
<keyword evidence="4 7" id="KW-1133">Transmembrane helix</keyword>
<comment type="similarity">
    <text evidence="2">Belongs to the autoinducer-2 exporter (AI-2E) (TC 2.A.86) family.</text>
</comment>
<dbReference type="Proteomes" id="UP000560000">
    <property type="component" value="Unassembled WGS sequence"/>
</dbReference>
<feature type="transmembrane region" description="Helical" evidence="7">
    <location>
        <begin position="229"/>
        <end position="251"/>
    </location>
</feature>
<keyword evidence="5 7" id="KW-0472">Membrane</keyword>
<evidence type="ECO:0000256" key="3">
    <source>
        <dbReference type="ARBA" id="ARBA00022692"/>
    </source>
</evidence>
<gene>
    <name evidence="8" type="ORF">HNQ86_002193</name>
</gene>
<evidence type="ECO:0000256" key="5">
    <source>
        <dbReference type="ARBA" id="ARBA00023136"/>
    </source>
</evidence>
<name>A0A841KSC0_9GAMM</name>
<feature type="transmembrane region" description="Helical" evidence="7">
    <location>
        <begin position="87"/>
        <end position="109"/>
    </location>
</feature>
<feature type="transmembrane region" description="Helical" evidence="7">
    <location>
        <begin position="59"/>
        <end position="80"/>
    </location>
</feature>
<dbReference type="PANTHER" id="PTHR21716">
    <property type="entry name" value="TRANSMEMBRANE PROTEIN"/>
    <property type="match status" value="1"/>
</dbReference>
<evidence type="ECO:0000313" key="9">
    <source>
        <dbReference type="Proteomes" id="UP000560000"/>
    </source>
</evidence>
<comment type="subcellular location">
    <subcellularLocation>
        <location evidence="1">Membrane</location>
        <topology evidence="1">Multi-pass membrane protein</topology>
    </subcellularLocation>
</comment>
<dbReference type="Pfam" id="PF01594">
    <property type="entry name" value="AI-2E_transport"/>
    <property type="match status" value="1"/>
</dbReference>
<proteinExistence type="inferred from homology"/>
<feature type="transmembrane region" description="Helical" evidence="7">
    <location>
        <begin position="329"/>
        <end position="353"/>
    </location>
</feature>
<dbReference type="GO" id="GO:0016020">
    <property type="term" value="C:membrane"/>
    <property type="evidence" value="ECO:0007669"/>
    <property type="project" value="UniProtKB-SubCell"/>
</dbReference>
<comment type="caution">
    <text evidence="8">The sequence shown here is derived from an EMBL/GenBank/DDBJ whole genome shotgun (WGS) entry which is preliminary data.</text>
</comment>
<feature type="region of interest" description="Disordered" evidence="6">
    <location>
        <begin position="1"/>
        <end position="28"/>
    </location>
</feature>
<evidence type="ECO:0000256" key="7">
    <source>
        <dbReference type="SAM" id="Phobius"/>
    </source>
</evidence>
<evidence type="ECO:0000256" key="1">
    <source>
        <dbReference type="ARBA" id="ARBA00004141"/>
    </source>
</evidence>
<protein>
    <submittedName>
        <fullName evidence="8">Putative PurR-regulated permease PerM</fullName>
    </submittedName>
</protein>
<feature type="transmembrane region" description="Helical" evidence="7">
    <location>
        <begin position="295"/>
        <end position="317"/>
    </location>
</feature>
<evidence type="ECO:0000256" key="6">
    <source>
        <dbReference type="SAM" id="MobiDB-lite"/>
    </source>
</evidence>
<evidence type="ECO:0000256" key="2">
    <source>
        <dbReference type="ARBA" id="ARBA00009773"/>
    </source>
</evidence>
<dbReference type="InterPro" id="IPR002549">
    <property type="entry name" value="AI-2E-like"/>
</dbReference>
<evidence type="ECO:0000313" key="8">
    <source>
        <dbReference type="EMBL" id="MBB6184848.1"/>
    </source>
</evidence>
<sequence length="374" mass="40324">MNHDIPSGEASLPAAASETTEKTSGPLELRRPTQAMSLMLTALLVLALIYTLALSQTLVVPLMLAMFLGLGLNPLVAGAARLHIPRFLSAIVVMLAVTAGSVGAVTLLAPPAVKWLQQAPSAIRHDLAPKIKPFTRKLDEANRATQSLVGNGSVRHTAAPQAARLDVWDVIAVTPRVLAFALTVGLLVFFFLIFGDRMLLKLVEVSPSFTSKRHVVTIVRNIQAEVSRYIFTATCINISLGALTALILWSLKMPDPLLWGGLAALANFVPYVGAISTTLVLLIAGSMHFDHLLDALAPALSFAALTAVEGNLITPMIMGRRMRLSPVAILIWLLLWAWIWGIAGALLAVPMLTTVKLIAERIRGWEWFAHLVGR</sequence>
<dbReference type="AlphaFoldDB" id="A0A841KSC0"/>
<dbReference type="RefSeq" id="WP_081945013.1">
    <property type="nucleotide sequence ID" value="NZ_JACHET010000001.1"/>
</dbReference>
<dbReference type="PANTHER" id="PTHR21716:SF16">
    <property type="entry name" value="BLL1467 PROTEIN"/>
    <property type="match status" value="1"/>
</dbReference>
<dbReference type="OrthoDB" id="9799225at2"/>
<feature type="transmembrane region" description="Helical" evidence="7">
    <location>
        <begin position="257"/>
        <end position="283"/>
    </location>
</feature>
<dbReference type="GO" id="GO:0055085">
    <property type="term" value="P:transmembrane transport"/>
    <property type="evidence" value="ECO:0007669"/>
    <property type="project" value="TreeGrafter"/>
</dbReference>
<feature type="transmembrane region" description="Helical" evidence="7">
    <location>
        <begin position="177"/>
        <end position="194"/>
    </location>
</feature>
<keyword evidence="3 7" id="KW-0812">Transmembrane</keyword>
<accession>A0A841KSC0</accession>
<feature type="transmembrane region" description="Helical" evidence="7">
    <location>
        <begin position="35"/>
        <end position="53"/>
    </location>
</feature>
<evidence type="ECO:0000256" key="4">
    <source>
        <dbReference type="ARBA" id="ARBA00022989"/>
    </source>
</evidence>
<organism evidence="8 9">
    <name type="scientific">Oleiagrimonas soli</name>
    <dbReference type="NCBI Taxonomy" id="1543381"/>
    <lineage>
        <taxon>Bacteria</taxon>
        <taxon>Pseudomonadati</taxon>
        <taxon>Pseudomonadota</taxon>
        <taxon>Gammaproteobacteria</taxon>
        <taxon>Lysobacterales</taxon>
        <taxon>Rhodanobacteraceae</taxon>
        <taxon>Oleiagrimonas</taxon>
    </lineage>
</organism>
<dbReference type="EMBL" id="JACHET010000001">
    <property type="protein sequence ID" value="MBB6184848.1"/>
    <property type="molecule type" value="Genomic_DNA"/>
</dbReference>